<accession>A0A9X3CTE2</accession>
<evidence type="ECO:0000313" key="1">
    <source>
        <dbReference type="EMBL" id="MCW8349406.1"/>
    </source>
</evidence>
<sequence length="80" mass="9580">AFPNADVGYDMTPRSWGMAIMLFLFEKFYRSARKHGLKAETKHFETLLNQLSNYVYQLPNMDEIFRVHWALSWEDRLKHA</sequence>
<feature type="non-terminal residue" evidence="1">
    <location>
        <position position="1"/>
    </location>
</feature>
<dbReference type="EMBL" id="JAKRRY010000178">
    <property type="protein sequence ID" value="MCW8349406.1"/>
    <property type="molecule type" value="Genomic_DNA"/>
</dbReference>
<comment type="caution">
    <text evidence="1">The sequence shown here is derived from an EMBL/GenBank/DDBJ whole genome shotgun (WGS) entry which is preliminary data.</text>
</comment>
<keyword evidence="2" id="KW-1185">Reference proteome</keyword>
<dbReference type="Proteomes" id="UP001155587">
    <property type="component" value="Unassembled WGS sequence"/>
</dbReference>
<organism evidence="1 2">
    <name type="scientific">Vibrio qingdaonensis</name>
    <dbReference type="NCBI Taxonomy" id="2829491"/>
    <lineage>
        <taxon>Bacteria</taxon>
        <taxon>Pseudomonadati</taxon>
        <taxon>Pseudomonadota</taxon>
        <taxon>Gammaproteobacteria</taxon>
        <taxon>Vibrionales</taxon>
        <taxon>Vibrionaceae</taxon>
        <taxon>Vibrio</taxon>
    </lineage>
</organism>
<evidence type="ECO:0000313" key="2">
    <source>
        <dbReference type="Proteomes" id="UP001155587"/>
    </source>
</evidence>
<dbReference type="AlphaFoldDB" id="A0A9X3CTE2"/>
<gene>
    <name evidence="1" type="ORF">MD535_25885</name>
</gene>
<reference evidence="1" key="1">
    <citation type="submission" date="2022-02" db="EMBL/GenBank/DDBJ databases">
        <title>Vibrio sp. nov, a new bacterium isolated from seawater.</title>
        <authorList>
            <person name="Yuan Y."/>
        </authorList>
    </citation>
    <scope>NUCLEOTIDE SEQUENCE</scope>
    <source>
        <strain evidence="1">ZSDZ65</strain>
    </source>
</reference>
<dbReference type="RefSeq" id="WP_265678145.1">
    <property type="nucleotide sequence ID" value="NZ_JAKRRY010000178.1"/>
</dbReference>
<name>A0A9X3CTE2_9VIBR</name>
<protein>
    <submittedName>
        <fullName evidence="1">Uncharacterized protein</fullName>
    </submittedName>
</protein>
<proteinExistence type="predicted"/>